<dbReference type="InterPro" id="IPR003959">
    <property type="entry name" value="ATPase_AAA_core"/>
</dbReference>
<keyword evidence="14 18" id="KW-1133">Transmembrane helix</keyword>
<feature type="domain" description="AAA+ ATPase" evidence="19">
    <location>
        <begin position="365"/>
        <end position="504"/>
    </location>
</feature>
<keyword evidence="13" id="KW-0809">Transit peptide</keyword>
<comment type="subcellular location">
    <subcellularLocation>
        <location evidence="2">Membrane</location>
        <topology evidence="2">Multi-pass membrane protein</topology>
    </subcellularLocation>
    <subcellularLocation>
        <location evidence="3">Mitochondrion</location>
    </subcellularLocation>
</comment>
<dbReference type="Pfam" id="PF06480">
    <property type="entry name" value="FtsH_ext"/>
    <property type="match status" value="1"/>
</dbReference>
<evidence type="ECO:0000313" key="21">
    <source>
        <dbReference type="Proteomes" id="UP001209878"/>
    </source>
</evidence>
<dbReference type="InterPro" id="IPR037219">
    <property type="entry name" value="Peptidase_M41-like"/>
</dbReference>
<dbReference type="InterPro" id="IPR003593">
    <property type="entry name" value="AAA+_ATPase"/>
</dbReference>
<dbReference type="SMART" id="SM00382">
    <property type="entry name" value="AAA"/>
    <property type="match status" value="1"/>
</dbReference>
<keyword evidence="16 18" id="KW-0472">Membrane</keyword>
<feature type="compositionally biased region" description="Basic and acidic residues" evidence="17">
    <location>
        <begin position="137"/>
        <end position="147"/>
    </location>
</feature>
<dbReference type="AlphaFoldDB" id="A0AAD9P0Q5"/>
<dbReference type="Proteomes" id="UP001209878">
    <property type="component" value="Unassembled WGS sequence"/>
</dbReference>
<evidence type="ECO:0000256" key="8">
    <source>
        <dbReference type="ARBA" id="ARBA00022723"/>
    </source>
</evidence>
<evidence type="ECO:0000256" key="4">
    <source>
        <dbReference type="ARBA" id="ARBA00010044"/>
    </source>
</evidence>
<gene>
    <name evidence="20" type="ORF">NP493_215g03000</name>
</gene>
<keyword evidence="11" id="KW-0862">Zinc</keyword>
<dbReference type="InterPro" id="IPR027417">
    <property type="entry name" value="P-loop_NTPase"/>
</dbReference>
<dbReference type="PANTHER" id="PTHR43655">
    <property type="entry name" value="ATP-DEPENDENT PROTEASE"/>
    <property type="match status" value="1"/>
</dbReference>
<dbReference type="GO" id="GO:0005524">
    <property type="term" value="F:ATP binding"/>
    <property type="evidence" value="ECO:0007669"/>
    <property type="project" value="UniProtKB-KW"/>
</dbReference>
<keyword evidence="15" id="KW-0482">Metalloprotease</keyword>
<dbReference type="CDD" id="cd19501">
    <property type="entry name" value="RecA-like_FtsH"/>
    <property type="match status" value="1"/>
</dbReference>
<comment type="similarity">
    <text evidence="4">In the C-terminal section; belongs to the peptidase M41 family.</text>
</comment>
<feature type="transmembrane region" description="Helical" evidence="18">
    <location>
        <begin position="160"/>
        <end position="178"/>
    </location>
</feature>
<dbReference type="GO" id="GO:0004176">
    <property type="term" value="F:ATP-dependent peptidase activity"/>
    <property type="evidence" value="ECO:0007669"/>
    <property type="project" value="InterPro"/>
</dbReference>
<evidence type="ECO:0000256" key="13">
    <source>
        <dbReference type="ARBA" id="ARBA00022946"/>
    </source>
</evidence>
<feature type="transmembrane region" description="Helical" evidence="18">
    <location>
        <begin position="277"/>
        <end position="295"/>
    </location>
</feature>
<protein>
    <recommendedName>
        <fullName evidence="19">AAA+ ATPase domain-containing protein</fullName>
    </recommendedName>
</protein>
<evidence type="ECO:0000256" key="16">
    <source>
        <dbReference type="ARBA" id="ARBA00023136"/>
    </source>
</evidence>
<dbReference type="GO" id="GO:0034982">
    <property type="term" value="P:mitochondrial protein processing"/>
    <property type="evidence" value="ECO:0007669"/>
    <property type="project" value="TreeGrafter"/>
</dbReference>
<dbReference type="InterPro" id="IPR000642">
    <property type="entry name" value="Peptidase_M41"/>
</dbReference>
<evidence type="ECO:0000256" key="10">
    <source>
        <dbReference type="ARBA" id="ARBA00022801"/>
    </source>
</evidence>
<dbReference type="SUPFAM" id="SSF52540">
    <property type="entry name" value="P-loop containing nucleoside triphosphate hydrolases"/>
    <property type="match status" value="1"/>
</dbReference>
<reference evidence="20" key="1">
    <citation type="journal article" date="2023" name="Mol. Biol. Evol.">
        <title>Third-Generation Sequencing Reveals the Adaptive Role of the Epigenome in Three Deep-Sea Polychaetes.</title>
        <authorList>
            <person name="Perez M."/>
            <person name="Aroh O."/>
            <person name="Sun Y."/>
            <person name="Lan Y."/>
            <person name="Juniper S.K."/>
            <person name="Young C.R."/>
            <person name="Angers B."/>
            <person name="Qian P.Y."/>
        </authorList>
    </citation>
    <scope>NUCLEOTIDE SEQUENCE</scope>
    <source>
        <strain evidence="20">R07B-5</strain>
    </source>
</reference>
<evidence type="ECO:0000256" key="6">
    <source>
        <dbReference type="ARBA" id="ARBA00022670"/>
    </source>
</evidence>
<feature type="region of interest" description="Disordered" evidence="17">
    <location>
        <begin position="136"/>
        <end position="156"/>
    </location>
</feature>
<comment type="cofactor">
    <cofactor evidence="1">
        <name>Zn(2+)</name>
        <dbReference type="ChEBI" id="CHEBI:29105"/>
    </cofactor>
</comment>
<dbReference type="PANTHER" id="PTHR43655:SF8">
    <property type="entry name" value="PARAPLEGIN"/>
    <property type="match status" value="1"/>
</dbReference>
<keyword evidence="10" id="KW-0378">Hydrolase</keyword>
<comment type="similarity">
    <text evidence="5">In the N-terminal section; belongs to the AAA ATPase family.</text>
</comment>
<dbReference type="HAMAP" id="MF_01458">
    <property type="entry name" value="FtsH"/>
    <property type="match status" value="1"/>
</dbReference>
<keyword evidence="21" id="KW-1185">Reference proteome</keyword>
<dbReference type="Pfam" id="PF00004">
    <property type="entry name" value="AAA"/>
    <property type="match status" value="1"/>
</dbReference>
<dbReference type="Pfam" id="PF01434">
    <property type="entry name" value="Peptidase_M41"/>
    <property type="match status" value="1"/>
</dbReference>
<dbReference type="GO" id="GO:0005745">
    <property type="term" value="C:m-AAA complex"/>
    <property type="evidence" value="ECO:0007669"/>
    <property type="project" value="TreeGrafter"/>
</dbReference>
<dbReference type="InterPro" id="IPR011546">
    <property type="entry name" value="Pept_M41_FtsH_extracell"/>
</dbReference>
<dbReference type="Gene3D" id="1.20.58.760">
    <property type="entry name" value="Peptidase M41"/>
    <property type="match status" value="1"/>
</dbReference>
<dbReference type="FunFam" id="1.10.8.60:FF:000033">
    <property type="entry name" value="paraplegin isoform X1"/>
    <property type="match status" value="1"/>
</dbReference>
<sequence length="798" mass="89307">MDKLLLSNGRYSSFLQRRGYLPSFVSQVSRKLQQKASSKGSGFDRCTQTFRPRSHSARKPILLSSTGCENCARRQLSTLSGNYMTYGRLRLLEKEARAFATILQRSQLTKTEDVARLCGLDSVRLFSTSRVLAQYKSDGDRDDKEQNENEEPPEEERMPFLARLMLMVWLGFLLYVVVRLQAGEDSGLYKFVSWNEFVHEMLAKGEVEEIVVRPESEITFIKLYDGAVIKGQQVGPEVFSMKIVDPYKFEDKLRKVERELGIKAEQGIPVSYQRESSWGHIVFIAVVAVAIYLIFKNLVKIQLPNPTDMFASERKAKFQRVDLTSKGKGVSFKDVAGMHEAKMEVLEFVDFLKYPDRYTKLGGKVPHGALLLGPPGCGKTLLAKAVATEAKVPFLAMAGSEFVEMLGGLGAARVRDLFKEARRIAPCIIYIDEIDAIGRRRGGSGGMEGSEEEHTLNQLLVEMDGMSTKEGVIMLGSTNRPDVLDNALLRPGRFDRHIEIDLPNLAERKEIFEVFLQRLRLLKAVSAYSETLAGLSPGMSGADIANICNEAALHAAREVKHAVEMADFDYAVERVIAGTAKRSRVLTQQEKKVVAFHEAGHAVTGWLLEHTDSLLKVSIVPRTNAALGFTQYTTTDKKLYSEVELMDRMCMALGGRVAESIIFNRITSGAHDDLQKATKNAYAQVRQLGMNSRIGPVSYDVSSGDQSEFRVKPYSKNMARLIDEESRHLVAHAYKLTEQLLQKNREKLRVVAEALLEKESLSFKDMEQLIGPRPFGGQTAPSVNWMNPDLPRPPTSTL</sequence>
<proteinExistence type="inferred from homology"/>
<keyword evidence="9" id="KW-0547">Nucleotide-binding</keyword>
<evidence type="ECO:0000256" key="18">
    <source>
        <dbReference type="SAM" id="Phobius"/>
    </source>
</evidence>
<dbReference type="FunFam" id="3.40.50.300:FF:000277">
    <property type="entry name" value="ATP-dependent zinc metalloprotease FtsH"/>
    <property type="match status" value="1"/>
</dbReference>
<keyword evidence="7 18" id="KW-0812">Transmembrane</keyword>
<keyword evidence="8" id="KW-0479">Metal-binding</keyword>
<dbReference type="EMBL" id="JAODUO010000216">
    <property type="protein sequence ID" value="KAK2185980.1"/>
    <property type="molecule type" value="Genomic_DNA"/>
</dbReference>
<organism evidence="20 21">
    <name type="scientific">Ridgeia piscesae</name>
    <name type="common">Tubeworm</name>
    <dbReference type="NCBI Taxonomy" id="27915"/>
    <lineage>
        <taxon>Eukaryota</taxon>
        <taxon>Metazoa</taxon>
        <taxon>Spiralia</taxon>
        <taxon>Lophotrochozoa</taxon>
        <taxon>Annelida</taxon>
        <taxon>Polychaeta</taxon>
        <taxon>Sedentaria</taxon>
        <taxon>Canalipalpata</taxon>
        <taxon>Sabellida</taxon>
        <taxon>Siboglinidae</taxon>
        <taxon>Ridgeia</taxon>
    </lineage>
</organism>
<name>A0AAD9P0Q5_RIDPI</name>
<evidence type="ECO:0000256" key="17">
    <source>
        <dbReference type="SAM" id="MobiDB-lite"/>
    </source>
</evidence>
<evidence type="ECO:0000256" key="1">
    <source>
        <dbReference type="ARBA" id="ARBA00001947"/>
    </source>
</evidence>
<dbReference type="GO" id="GO:0008270">
    <property type="term" value="F:zinc ion binding"/>
    <property type="evidence" value="ECO:0007669"/>
    <property type="project" value="InterPro"/>
</dbReference>
<dbReference type="InterPro" id="IPR005936">
    <property type="entry name" value="FtsH"/>
</dbReference>
<dbReference type="Gene3D" id="3.40.50.300">
    <property type="entry name" value="P-loop containing nucleotide triphosphate hydrolases"/>
    <property type="match status" value="1"/>
</dbReference>
<evidence type="ECO:0000256" key="14">
    <source>
        <dbReference type="ARBA" id="ARBA00022989"/>
    </source>
</evidence>
<keyword evidence="6" id="KW-0645">Protease</keyword>
<evidence type="ECO:0000313" key="20">
    <source>
        <dbReference type="EMBL" id="KAK2185980.1"/>
    </source>
</evidence>
<dbReference type="GO" id="GO:0016887">
    <property type="term" value="F:ATP hydrolysis activity"/>
    <property type="evidence" value="ECO:0007669"/>
    <property type="project" value="InterPro"/>
</dbReference>
<comment type="caution">
    <text evidence="20">The sequence shown here is derived from an EMBL/GenBank/DDBJ whole genome shotgun (WGS) entry which is preliminary data.</text>
</comment>
<feature type="region of interest" description="Disordered" evidence="17">
    <location>
        <begin position="777"/>
        <end position="798"/>
    </location>
</feature>
<dbReference type="InterPro" id="IPR050928">
    <property type="entry name" value="ATP-dep_Zn_Metalloprotease"/>
</dbReference>
<evidence type="ECO:0000256" key="7">
    <source>
        <dbReference type="ARBA" id="ARBA00022692"/>
    </source>
</evidence>
<dbReference type="Gene3D" id="3.40.1690.20">
    <property type="match status" value="1"/>
</dbReference>
<evidence type="ECO:0000256" key="11">
    <source>
        <dbReference type="ARBA" id="ARBA00022833"/>
    </source>
</evidence>
<accession>A0AAD9P0Q5</accession>
<evidence type="ECO:0000259" key="19">
    <source>
        <dbReference type="SMART" id="SM00382"/>
    </source>
</evidence>
<dbReference type="FunFam" id="1.20.58.760:FF:000003">
    <property type="entry name" value="AFG3-like AAA ATPase 2"/>
    <property type="match status" value="1"/>
</dbReference>
<dbReference type="Gene3D" id="1.10.8.60">
    <property type="match status" value="1"/>
</dbReference>
<evidence type="ECO:0000256" key="15">
    <source>
        <dbReference type="ARBA" id="ARBA00023049"/>
    </source>
</evidence>
<keyword evidence="12" id="KW-0067">ATP-binding</keyword>
<evidence type="ECO:0000256" key="2">
    <source>
        <dbReference type="ARBA" id="ARBA00004141"/>
    </source>
</evidence>
<evidence type="ECO:0000256" key="3">
    <source>
        <dbReference type="ARBA" id="ARBA00004173"/>
    </source>
</evidence>
<evidence type="ECO:0000256" key="12">
    <source>
        <dbReference type="ARBA" id="ARBA00022840"/>
    </source>
</evidence>
<evidence type="ECO:0000256" key="9">
    <source>
        <dbReference type="ARBA" id="ARBA00022741"/>
    </source>
</evidence>
<dbReference type="InterPro" id="IPR041569">
    <property type="entry name" value="AAA_lid_3"/>
</dbReference>
<dbReference type="Pfam" id="PF17862">
    <property type="entry name" value="AAA_lid_3"/>
    <property type="match status" value="1"/>
</dbReference>
<evidence type="ECO:0000256" key="5">
    <source>
        <dbReference type="ARBA" id="ARBA00010550"/>
    </source>
</evidence>
<dbReference type="GO" id="GO:0004222">
    <property type="term" value="F:metalloendopeptidase activity"/>
    <property type="evidence" value="ECO:0007669"/>
    <property type="project" value="InterPro"/>
</dbReference>
<dbReference type="SUPFAM" id="SSF140990">
    <property type="entry name" value="FtsH protease domain-like"/>
    <property type="match status" value="1"/>
</dbReference>
<dbReference type="NCBIfam" id="TIGR01241">
    <property type="entry name" value="FtsH_fam"/>
    <property type="match status" value="1"/>
</dbReference>